<dbReference type="EC" id="2.4.1.-" evidence="4"/>
<gene>
    <name evidence="6" type="ORF">CSSPTR1EN2_LOCUS15751</name>
</gene>
<dbReference type="SUPFAM" id="SSF53756">
    <property type="entry name" value="UDP-Glycosyltransferase/glycogen phosphorylase"/>
    <property type="match status" value="1"/>
</dbReference>
<keyword evidence="7" id="KW-1185">Reference proteome</keyword>
<dbReference type="PROSITE" id="PS00375">
    <property type="entry name" value="UDPGT"/>
    <property type="match status" value="1"/>
</dbReference>
<sequence length="494" mass="55149">MVQVSGSLGAHVVAFPFPMQGHINPFVFFSKRLAECGIAITFITTTPHLASTRRGLLEDESFKAHGNIEVICFDIPMRFAKLNYQSFVELKHVANNMGDRLTELMKRLMASNATIIDPSSSSCFGPPVCIISDMYLSWTQDIANDFKVPRYCLYPSPTPFLSLMYNLPKFDAEGLTPLPPDAKPLEIPNFPPLAYSLMPRSFKVDEDVFPYEFQLYQAKRLREAAGVLVNSVYELEHEIITGLQNSFAGGLEHDQVSKILTIGPLLDAGGLHKQPPGEKQEAEEEDNECLRWLTQKLRSSVLYICFGTVFVFPTQQLHELAAGLESSGVHFLWVVRIPTGEDIATFLPDGFLERTKDRGLVYLSWAPQARILGHPAIGGFLTHCGWNSICESMVTGVPMITWPLEGDQMLNSQLCVEILKIAITVPKKLNEIVGQEEIERVVRLLMEDTAGDVLRKKAEEVSQITQSTFLPGASSRKNLDLFVKELNSLILISK</sequence>
<evidence type="ECO:0000256" key="3">
    <source>
        <dbReference type="RuleBase" id="RU003718"/>
    </source>
</evidence>
<accession>A0ABP0UGZ4</accession>
<evidence type="ECO:0000256" key="1">
    <source>
        <dbReference type="ARBA" id="ARBA00009995"/>
    </source>
</evidence>
<evidence type="ECO:0000313" key="6">
    <source>
        <dbReference type="EMBL" id="CAK9221028.1"/>
    </source>
</evidence>
<name>A0ABP0UGZ4_9BRYO</name>
<feature type="domain" description="Glycosyltransferase N-terminal" evidence="5">
    <location>
        <begin position="12"/>
        <end position="53"/>
    </location>
</feature>
<dbReference type="PANTHER" id="PTHR48045:SF31">
    <property type="entry name" value="UDP-GLYCOSYLTRANSFERASE 76B1-LIKE"/>
    <property type="match status" value="1"/>
</dbReference>
<proteinExistence type="inferred from homology"/>
<keyword evidence="2 3" id="KW-0808">Transferase</keyword>
<dbReference type="PANTHER" id="PTHR48045">
    <property type="entry name" value="UDP-GLYCOSYLTRANSFERASE 72B1"/>
    <property type="match status" value="1"/>
</dbReference>
<evidence type="ECO:0000259" key="5">
    <source>
        <dbReference type="Pfam" id="PF26168"/>
    </source>
</evidence>
<dbReference type="Proteomes" id="UP001497512">
    <property type="component" value="Chromosome 3"/>
</dbReference>
<dbReference type="EMBL" id="OZ019895">
    <property type="protein sequence ID" value="CAK9221028.1"/>
    <property type="molecule type" value="Genomic_DNA"/>
</dbReference>
<evidence type="ECO:0000256" key="4">
    <source>
        <dbReference type="RuleBase" id="RU362057"/>
    </source>
</evidence>
<reference evidence="6" key="1">
    <citation type="submission" date="2024-02" db="EMBL/GenBank/DDBJ databases">
        <authorList>
            <consortium name="ELIXIR-Norway"/>
            <consortium name="Elixir Norway"/>
        </authorList>
    </citation>
    <scope>NUCLEOTIDE SEQUENCE</scope>
</reference>
<dbReference type="InterPro" id="IPR002213">
    <property type="entry name" value="UDP_glucos_trans"/>
</dbReference>
<protein>
    <recommendedName>
        <fullName evidence="4">Glycosyltransferase</fullName>
        <ecNumber evidence="4">2.4.1.-</ecNumber>
    </recommendedName>
</protein>
<dbReference type="InterPro" id="IPR035595">
    <property type="entry name" value="UDP_glycos_trans_CS"/>
</dbReference>
<evidence type="ECO:0000256" key="2">
    <source>
        <dbReference type="ARBA" id="ARBA00022679"/>
    </source>
</evidence>
<dbReference type="Pfam" id="PF26168">
    <property type="entry name" value="Glyco_transf_N"/>
    <property type="match status" value="1"/>
</dbReference>
<dbReference type="Pfam" id="PF00201">
    <property type="entry name" value="UDPGT"/>
    <property type="match status" value="1"/>
</dbReference>
<comment type="similarity">
    <text evidence="1 3">Belongs to the UDP-glycosyltransferase family.</text>
</comment>
<keyword evidence="3" id="KW-0328">Glycosyltransferase</keyword>
<dbReference type="Gene3D" id="3.40.50.2000">
    <property type="entry name" value="Glycogen Phosphorylase B"/>
    <property type="match status" value="2"/>
</dbReference>
<dbReference type="CDD" id="cd03784">
    <property type="entry name" value="GT1_Gtf-like"/>
    <property type="match status" value="1"/>
</dbReference>
<dbReference type="InterPro" id="IPR058980">
    <property type="entry name" value="Glyco_transf_N"/>
</dbReference>
<evidence type="ECO:0000313" key="7">
    <source>
        <dbReference type="Proteomes" id="UP001497512"/>
    </source>
</evidence>
<organism evidence="6 7">
    <name type="scientific">Sphagnum troendelagicum</name>
    <dbReference type="NCBI Taxonomy" id="128251"/>
    <lineage>
        <taxon>Eukaryota</taxon>
        <taxon>Viridiplantae</taxon>
        <taxon>Streptophyta</taxon>
        <taxon>Embryophyta</taxon>
        <taxon>Bryophyta</taxon>
        <taxon>Sphagnophytina</taxon>
        <taxon>Sphagnopsida</taxon>
        <taxon>Sphagnales</taxon>
        <taxon>Sphagnaceae</taxon>
        <taxon>Sphagnum</taxon>
    </lineage>
</organism>